<gene>
    <name evidence="11" type="primary">fliL</name>
    <name evidence="11" type="ORF">ACFOZ5_05875</name>
</gene>
<comment type="function">
    <text evidence="1 10">Controls the rotational direction of flagella during chemotaxis.</text>
</comment>
<reference evidence="12" key="1">
    <citation type="journal article" date="2019" name="Int. J. Syst. Evol. Microbiol.">
        <title>The Global Catalogue of Microorganisms (GCM) 10K type strain sequencing project: providing services to taxonomists for standard genome sequencing and annotation.</title>
        <authorList>
            <consortium name="The Broad Institute Genomics Platform"/>
            <consortium name="The Broad Institute Genome Sequencing Center for Infectious Disease"/>
            <person name="Wu L."/>
            <person name="Ma J."/>
        </authorList>
    </citation>
    <scope>NUCLEOTIDE SEQUENCE [LARGE SCALE GENOMIC DNA]</scope>
    <source>
        <strain evidence="12">CECT 7297</strain>
    </source>
</reference>
<sequence>MAENNEVAAAPKKSRLKTILLLIVVLGLAVGLSIAGTLWFLSDGGGSDTAEEGEEAESAEETFVPASYLVMDKPLVTSISHPGRQRYVQAYLALESSDEAALEAARKHLPLLRNALISELATSEFMALQTVEGRQALPERLLATVNETLATEGEPTVDRVLLRNFVIQ</sequence>
<keyword evidence="4" id="KW-1003">Cell membrane</keyword>
<accession>A0ABV8QEZ1</accession>
<feature type="transmembrane region" description="Helical" evidence="10">
    <location>
        <begin position="19"/>
        <end position="41"/>
    </location>
</feature>
<evidence type="ECO:0000256" key="5">
    <source>
        <dbReference type="ARBA" id="ARBA00022500"/>
    </source>
</evidence>
<dbReference type="RefSeq" id="WP_379886092.1">
    <property type="nucleotide sequence ID" value="NZ_JBHSDI010000010.1"/>
</dbReference>
<evidence type="ECO:0000256" key="3">
    <source>
        <dbReference type="ARBA" id="ARBA00008281"/>
    </source>
</evidence>
<keyword evidence="6 10" id="KW-0812">Transmembrane</keyword>
<proteinExistence type="inferred from homology"/>
<evidence type="ECO:0000256" key="2">
    <source>
        <dbReference type="ARBA" id="ARBA00004162"/>
    </source>
</evidence>
<protein>
    <recommendedName>
        <fullName evidence="10">Flagellar protein FliL</fullName>
    </recommendedName>
</protein>
<comment type="similarity">
    <text evidence="3 10">Belongs to the FliL family.</text>
</comment>
<keyword evidence="7 10" id="KW-0283">Flagellar rotation</keyword>
<dbReference type="Pfam" id="PF03748">
    <property type="entry name" value="FliL"/>
    <property type="match status" value="1"/>
</dbReference>
<keyword evidence="8 10" id="KW-1133">Transmembrane helix</keyword>
<evidence type="ECO:0000256" key="6">
    <source>
        <dbReference type="ARBA" id="ARBA00022692"/>
    </source>
</evidence>
<evidence type="ECO:0000256" key="10">
    <source>
        <dbReference type="RuleBase" id="RU364125"/>
    </source>
</evidence>
<dbReference type="PANTHER" id="PTHR35091:SF2">
    <property type="entry name" value="FLAGELLAR PROTEIN FLIL"/>
    <property type="match status" value="1"/>
</dbReference>
<keyword evidence="5 10" id="KW-0145">Chemotaxis</keyword>
<evidence type="ECO:0000256" key="9">
    <source>
        <dbReference type="ARBA" id="ARBA00023136"/>
    </source>
</evidence>
<keyword evidence="11" id="KW-0282">Flagellum</keyword>
<evidence type="ECO:0000313" key="12">
    <source>
        <dbReference type="Proteomes" id="UP001595798"/>
    </source>
</evidence>
<comment type="caution">
    <text evidence="11">The sequence shown here is derived from an EMBL/GenBank/DDBJ whole genome shotgun (WGS) entry which is preliminary data.</text>
</comment>
<name>A0ABV8QEZ1_9GAMM</name>
<keyword evidence="12" id="KW-1185">Reference proteome</keyword>
<evidence type="ECO:0000256" key="4">
    <source>
        <dbReference type="ARBA" id="ARBA00022475"/>
    </source>
</evidence>
<dbReference type="Proteomes" id="UP001595798">
    <property type="component" value="Unassembled WGS sequence"/>
</dbReference>
<keyword evidence="11" id="KW-0969">Cilium</keyword>
<dbReference type="PANTHER" id="PTHR35091">
    <property type="entry name" value="FLAGELLAR PROTEIN FLIL"/>
    <property type="match status" value="1"/>
</dbReference>
<keyword evidence="9 10" id="KW-0472">Membrane</keyword>
<evidence type="ECO:0000256" key="8">
    <source>
        <dbReference type="ARBA" id="ARBA00022989"/>
    </source>
</evidence>
<evidence type="ECO:0000256" key="1">
    <source>
        <dbReference type="ARBA" id="ARBA00002254"/>
    </source>
</evidence>
<comment type="subcellular location">
    <subcellularLocation>
        <location evidence="10">Cell inner membrane</location>
    </subcellularLocation>
    <subcellularLocation>
        <location evidence="2">Cell membrane</location>
        <topology evidence="2">Single-pass membrane protein</topology>
    </subcellularLocation>
</comment>
<organism evidence="11 12">
    <name type="scientific">Marinobacter lacisalsi</name>
    <dbReference type="NCBI Taxonomy" id="475979"/>
    <lineage>
        <taxon>Bacteria</taxon>
        <taxon>Pseudomonadati</taxon>
        <taxon>Pseudomonadota</taxon>
        <taxon>Gammaproteobacteria</taxon>
        <taxon>Pseudomonadales</taxon>
        <taxon>Marinobacteraceae</taxon>
        <taxon>Marinobacter</taxon>
    </lineage>
</organism>
<evidence type="ECO:0000256" key="7">
    <source>
        <dbReference type="ARBA" id="ARBA00022779"/>
    </source>
</evidence>
<keyword evidence="10" id="KW-0997">Cell inner membrane</keyword>
<evidence type="ECO:0000313" key="11">
    <source>
        <dbReference type="EMBL" id="MFC4258564.1"/>
    </source>
</evidence>
<dbReference type="InterPro" id="IPR005503">
    <property type="entry name" value="FliL"/>
</dbReference>
<keyword evidence="11" id="KW-0966">Cell projection</keyword>
<dbReference type="EMBL" id="JBHSDI010000010">
    <property type="protein sequence ID" value="MFC4258564.1"/>
    <property type="molecule type" value="Genomic_DNA"/>
</dbReference>